<dbReference type="HAMAP" id="MF_00244">
    <property type="entry name" value="NaMN_adenylyltr"/>
    <property type="match status" value="1"/>
</dbReference>
<keyword evidence="5 10" id="KW-0548">Nucleotidyltransferase</keyword>
<dbReference type="InterPro" id="IPR005248">
    <property type="entry name" value="NadD/NMNAT"/>
</dbReference>
<feature type="domain" description="Cytidyltransferase-like" evidence="11">
    <location>
        <begin position="6"/>
        <end position="161"/>
    </location>
</feature>
<evidence type="ECO:0000259" key="11">
    <source>
        <dbReference type="Pfam" id="PF01467"/>
    </source>
</evidence>
<dbReference type="PANTHER" id="PTHR39321:SF3">
    <property type="entry name" value="PHOSPHOPANTETHEINE ADENYLYLTRANSFERASE"/>
    <property type="match status" value="1"/>
</dbReference>
<reference evidence="12 13" key="1">
    <citation type="submission" date="2019-03" db="EMBL/GenBank/DDBJ databases">
        <title>Genome sequence of Lentibacillus salicampi ATCC BAA-719.</title>
        <authorList>
            <person name="Maclea K.S."/>
            <person name="Simoes Junior M."/>
        </authorList>
    </citation>
    <scope>NUCLEOTIDE SEQUENCE [LARGE SCALE GENOMIC DNA]</scope>
    <source>
        <strain evidence="12 13">ATCC BAA-719</strain>
    </source>
</reference>
<evidence type="ECO:0000256" key="3">
    <source>
        <dbReference type="ARBA" id="ARBA00022642"/>
    </source>
</evidence>
<dbReference type="NCBIfam" id="TIGR00125">
    <property type="entry name" value="cyt_tran_rel"/>
    <property type="match status" value="1"/>
</dbReference>
<organism evidence="12 13">
    <name type="scientific">Lentibacillus salicampi</name>
    <dbReference type="NCBI Taxonomy" id="175306"/>
    <lineage>
        <taxon>Bacteria</taxon>
        <taxon>Bacillati</taxon>
        <taxon>Bacillota</taxon>
        <taxon>Bacilli</taxon>
        <taxon>Bacillales</taxon>
        <taxon>Bacillaceae</taxon>
        <taxon>Lentibacillus</taxon>
    </lineage>
</organism>
<name>A0A4Y9AFC2_9BACI</name>
<dbReference type="InterPro" id="IPR004821">
    <property type="entry name" value="Cyt_trans-like"/>
</dbReference>
<dbReference type="Pfam" id="PF01467">
    <property type="entry name" value="CTP_transf_like"/>
    <property type="match status" value="1"/>
</dbReference>
<keyword evidence="4 10" id="KW-0808">Transferase</keyword>
<dbReference type="AlphaFoldDB" id="A0A4Y9AFC2"/>
<dbReference type="GO" id="GO:0009435">
    <property type="term" value="P:NAD+ biosynthetic process"/>
    <property type="evidence" value="ECO:0007669"/>
    <property type="project" value="UniProtKB-UniRule"/>
</dbReference>
<dbReference type="GO" id="GO:0005524">
    <property type="term" value="F:ATP binding"/>
    <property type="evidence" value="ECO:0007669"/>
    <property type="project" value="UniProtKB-KW"/>
</dbReference>
<dbReference type="NCBIfam" id="NF000841">
    <property type="entry name" value="PRK00071.1-4"/>
    <property type="match status" value="1"/>
</dbReference>
<comment type="catalytic activity">
    <reaction evidence="9 10">
        <text>nicotinate beta-D-ribonucleotide + ATP + H(+) = deamido-NAD(+) + diphosphate</text>
        <dbReference type="Rhea" id="RHEA:22860"/>
        <dbReference type="ChEBI" id="CHEBI:15378"/>
        <dbReference type="ChEBI" id="CHEBI:30616"/>
        <dbReference type="ChEBI" id="CHEBI:33019"/>
        <dbReference type="ChEBI" id="CHEBI:57502"/>
        <dbReference type="ChEBI" id="CHEBI:58437"/>
        <dbReference type="EC" id="2.7.7.18"/>
    </reaction>
</comment>
<evidence type="ECO:0000256" key="10">
    <source>
        <dbReference type="HAMAP-Rule" id="MF_00244"/>
    </source>
</evidence>
<evidence type="ECO:0000256" key="9">
    <source>
        <dbReference type="ARBA" id="ARBA00048721"/>
    </source>
</evidence>
<dbReference type="Proteomes" id="UP000298484">
    <property type="component" value="Unassembled WGS sequence"/>
</dbReference>
<comment type="function">
    <text evidence="1 10">Catalyzes the reversible adenylation of nicotinate mononucleotide (NaMN) to nicotinic acid adenine dinucleotide (NaAD).</text>
</comment>
<comment type="pathway">
    <text evidence="2 10">Cofactor biosynthesis; NAD(+) biosynthesis; deamido-NAD(+) from nicotinate D-ribonucleotide: step 1/1.</text>
</comment>
<dbReference type="RefSeq" id="WP_135108852.1">
    <property type="nucleotide sequence ID" value="NZ_SRHY01000003.1"/>
</dbReference>
<keyword evidence="13" id="KW-1185">Reference proteome</keyword>
<dbReference type="PANTHER" id="PTHR39321">
    <property type="entry name" value="NICOTINATE-NUCLEOTIDE ADENYLYLTRANSFERASE-RELATED"/>
    <property type="match status" value="1"/>
</dbReference>
<keyword evidence="6 10" id="KW-0547">Nucleotide-binding</keyword>
<dbReference type="CDD" id="cd02165">
    <property type="entry name" value="NMNAT"/>
    <property type="match status" value="1"/>
</dbReference>
<dbReference type="GO" id="GO:0004515">
    <property type="term" value="F:nicotinate-nucleotide adenylyltransferase activity"/>
    <property type="evidence" value="ECO:0007669"/>
    <property type="project" value="UniProtKB-UniRule"/>
</dbReference>
<evidence type="ECO:0000256" key="5">
    <source>
        <dbReference type="ARBA" id="ARBA00022695"/>
    </source>
</evidence>
<evidence type="ECO:0000256" key="1">
    <source>
        <dbReference type="ARBA" id="ARBA00002324"/>
    </source>
</evidence>
<sequence length="189" mass="21747">MRHIGILGGTFDPPHIGHLIIAEGVRGALDLDEVWFMPSYEPPHKHKAFVDSSDRVEMVERAIAGNSYFSIHTIEVNRLGKSYTFDTMKLLHDENPDAHFYFIIGADMVEYLPHWKDIDELVKLVTFVGVNRKGYELQTDYPVMEVEVPLIELSSTEIRQRTSDHQPVKYMVPSGVETYIKENHLYEEG</sequence>
<dbReference type="Gene3D" id="3.40.50.620">
    <property type="entry name" value="HUPs"/>
    <property type="match status" value="1"/>
</dbReference>
<keyword evidence="7 10" id="KW-0067">ATP-binding</keyword>
<evidence type="ECO:0000256" key="8">
    <source>
        <dbReference type="ARBA" id="ARBA00023027"/>
    </source>
</evidence>
<evidence type="ECO:0000313" key="12">
    <source>
        <dbReference type="EMBL" id="TFJ94052.1"/>
    </source>
</evidence>
<gene>
    <name evidence="10" type="primary">nadD</name>
    <name evidence="12" type="ORF">E4U82_04360</name>
</gene>
<keyword evidence="8 10" id="KW-0520">NAD</keyword>
<dbReference type="NCBIfam" id="NF000840">
    <property type="entry name" value="PRK00071.1-3"/>
    <property type="match status" value="1"/>
</dbReference>
<accession>A0A4Y9AFC2</accession>
<evidence type="ECO:0000256" key="4">
    <source>
        <dbReference type="ARBA" id="ARBA00022679"/>
    </source>
</evidence>
<evidence type="ECO:0000313" key="13">
    <source>
        <dbReference type="Proteomes" id="UP000298484"/>
    </source>
</evidence>
<comment type="similarity">
    <text evidence="10">Belongs to the NadD family.</text>
</comment>
<dbReference type="EMBL" id="SRHY01000003">
    <property type="protein sequence ID" value="TFJ94052.1"/>
    <property type="molecule type" value="Genomic_DNA"/>
</dbReference>
<evidence type="ECO:0000256" key="7">
    <source>
        <dbReference type="ARBA" id="ARBA00022840"/>
    </source>
</evidence>
<dbReference type="SUPFAM" id="SSF52374">
    <property type="entry name" value="Nucleotidylyl transferase"/>
    <property type="match status" value="1"/>
</dbReference>
<evidence type="ECO:0000256" key="2">
    <source>
        <dbReference type="ARBA" id="ARBA00005019"/>
    </source>
</evidence>
<dbReference type="InterPro" id="IPR014729">
    <property type="entry name" value="Rossmann-like_a/b/a_fold"/>
</dbReference>
<proteinExistence type="inferred from homology"/>
<keyword evidence="3 10" id="KW-0662">Pyridine nucleotide biosynthesis</keyword>
<comment type="caution">
    <text evidence="12">The sequence shown here is derived from an EMBL/GenBank/DDBJ whole genome shotgun (WGS) entry which is preliminary data.</text>
</comment>
<dbReference type="NCBIfam" id="TIGR00482">
    <property type="entry name" value="nicotinate (nicotinamide) nucleotide adenylyltransferase"/>
    <property type="match status" value="1"/>
</dbReference>
<dbReference type="OrthoDB" id="5295945at2"/>
<protein>
    <recommendedName>
        <fullName evidence="10">Probable nicotinate-nucleotide adenylyltransferase</fullName>
        <ecNumber evidence="10">2.7.7.18</ecNumber>
    </recommendedName>
    <alternativeName>
        <fullName evidence="10">Deamido-NAD(+) diphosphorylase</fullName>
    </alternativeName>
    <alternativeName>
        <fullName evidence="10">Deamido-NAD(+) pyrophosphorylase</fullName>
    </alternativeName>
    <alternativeName>
        <fullName evidence="10">Nicotinate mononucleotide adenylyltransferase</fullName>
        <shortName evidence="10">NaMN adenylyltransferase</shortName>
    </alternativeName>
</protein>
<dbReference type="EC" id="2.7.7.18" evidence="10"/>
<dbReference type="UniPathway" id="UPA00253">
    <property type="reaction ID" value="UER00332"/>
</dbReference>
<evidence type="ECO:0000256" key="6">
    <source>
        <dbReference type="ARBA" id="ARBA00022741"/>
    </source>
</evidence>